<dbReference type="PROSITE" id="PS50109">
    <property type="entry name" value="HIS_KIN"/>
    <property type="match status" value="1"/>
</dbReference>
<evidence type="ECO:0000256" key="10">
    <source>
        <dbReference type="ARBA" id="ARBA00022840"/>
    </source>
</evidence>
<keyword evidence="8" id="KW-0547">Nucleotide-binding</keyword>
<dbReference type="Proteomes" id="UP000187404">
    <property type="component" value="Unassembled WGS sequence"/>
</dbReference>
<dbReference type="Gene3D" id="3.30.565.10">
    <property type="entry name" value="Histidine kinase-like ATPase, C-terminal domain"/>
    <property type="match status" value="1"/>
</dbReference>
<dbReference type="SMART" id="SM00388">
    <property type="entry name" value="HisKA"/>
    <property type="match status" value="1"/>
</dbReference>
<protein>
    <recommendedName>
        <fullName evidence="3">histidine kinase</fullName>
        <ecNumber evidence="3">2.7.13.3</ecNumber>
    </recommendedName>
</protein>
<evidence type="ECO:0000256" key="8">
    <source>
        <dbReference type="ARBA" id="ARBA00022741"/>
    </source>
</evidence>
<dbReference type="STRING" id="1261640.BHK98_05195"/>
<name>A0A1Q9JH90_9FIRM</name>
<keyword evidence="6" id="KW-0808">Transferase</keyword>
<evidence type="ECO:0000256" key="11">
    <source>
        <dbReference type="ARBA" id="ARBA00022989"/>
    </source>
</evidence>
<dbReference type="Pfam" id="PF02518">
    <property type="entry name" value="HATPase_c"/>
    <property type="match status" value="1"/>
</dbReference>
<evidence type="ECO:0000256" key="3">
    <source>
        <dbReference type="ARBA" id="ARBA00012438"/>
    </source>
</evidence>
<dbReference type="GO" id="GO:0000155">
    <property type="term" value="F:phosphorelay sensor kinase activity"/>
    <property type="evidence" value="ECO:0007669"/>
    <property type="project" value="InterPro"/>
</dbReference>
<dbReference type="CDD" id="cd00082">
    <property type="entry name" value="HisKA"/>
    <property type="match status" value="1"/>
</dbReference>
<comment type="catalytic activity">
    <reaction evidence="1">
        <text>ATP + protein L-histidine = ADP + protein N-phospho-L-histidine.</text>
        <dbReference type="EC" id="2.7.13.3"/>
    </reaction>
</comment>
<keyword evidence="10" id="KW-0067">ATP-binding</keyword>
<comment type="subcellular location">
    <subcellularLocation>
        <location evidence="2">Cell membrane</location>
        <topology evidence="2">Multi-pass membrane protein</topology>
    </subcellularLocation>
</comment>
<evidence type="ECO:0000256" key="5">
    <source>
        <dbReference type="ARBA" id="ARBA00022553"/>
    </source>
</evidence>
<dbReference type="OrthoDB" id="9792991at2"/>
<dbReference type="FunFam" id="1.10.287.130:FF:000001">
    <property type="entry name" value="Two-component sensor histidine kinase"/>
    <property type="match status" value="1"/>
</dbReference>
<dbReference type="InterPro" id="IPR005467">
    <property type="entry name" value="His_kinase_dom"/>
</dbReference>
<reference evidence="17 18" key="1">
    <citation type="journal article" date="2016" name="Appl. Environ. Microbiol.">
        <title>Function and Phylogeny of Bacterial Butyryl Coenzyme A:Acetate Transferases and Their Diversity in the Proximal Colon of Swine.</title>
        <authorList>
            <person name="Trachsel J."/>
            <person name="Bayles D.O."/>
            <person name="Looft T."/>
            <person name="Levine U.Y."/>
            <person name="Allen H.K."/>
        </authorList>
    </citation>
    <scope>NUCLEOTIDE SEQUENCE [LARGE SCALE GENOMIC DNA]</scope>
    <source>
        <strain evidence="17 18">68-3-10</strain>
    </source>
</reference>
<dbReference type="InterPro" id="IPR003594">
    <property type="entry name" value="HATPase_dom"/>
</dbReference>
<dbReference type="InterPro" id="IPR003661">
    <property type="entry name" value="HisK_dim/P_dom"/>
</dbReference>
<feature type="domain" description="HAMP" evidence="16">
    <location>
        <begin position="263"/>
        <end position="308"/>
    </location>
</feature>
<organism evidence="17 18">
    <name type="scientific">Hornefia porci</name>
    <dbReference type="NCBI Taxonomy" id="2652292"/>
    <lineage>
        <taxon>Bacteria</taxon>
        <taxon>Bacillati</taxon>
        <taxon>Bacillota</taxon>
        <taxon>Clostridia</taxon>
        <taxon>Peptostreptococcales</taxon>
        <taxon>Anaerovoracaceae</taxon>
        <taxon>Hornefia</taxon>
    </lineage>
</organism>
<feature type="transmembrane region" description="Helical" evidence="14">
    <location>
        <begin position="103"/>
        <end position="126"/>
    </location>
</feature>
<keyword evidence="5" id="KW-0597">Phosphoprotein</keyword>
<evidence type="ECO:0000256" key="2">
    <source>
        <dbReference type="ARBA" id="ARBA00004651"/>
    </source>
</evidence>
<comment type="caution">
    <text evidence="17">The sequence shown here is derived from an EMBL/GenBank/DDBJ whole genome shotgun (WGS) entry which is preliminary data.</text>
</comment>
<evidence type="ECO:0000256" key="1">
    <source>
        <dbReference type="ARBA" id="ARBA00000085"/>
    </source>
</evidence>
<sequence length="542" mass="59945">MENNLEGYERKRVCGVASVLAILSFVAVFADGVFLDIMIRFRNENQFYDFGVTTSRVNHAMTPFWAVLFAGIAVFFVSLVVSVMKCGRLKEGGGVCMTWFDRIFAEAHLLLGICAACICAPAGWLLQNAYRHIRWLGLLTGAGNVSYSELIKTHAEISDEELLFSASMEIALAVILLALIALFELLIIHAFAKKLKNRGFWKGTFIGWLAVGIYHGLAQSEKTYRNLMIVLVLLTLVSATMVGAIAVLILIFVVVPKYFARYDAVKQGITEVASGNLEYKINLPGDGEFERLAEKVNSIAGAQQIAVSNELKNERMKTELITNVSHDLRTPLTSMITYVDLLENEGLDSPNAEEYLQVIDEKTKSLYKLTEDLFEAAKASSGDIPVSLETLDLRALTEQALGEFSDQLKERKLSVVFTPPEEPAMILGDGRLLYRIMENMLTNVGKYALEGSRVYINIDEEHKAGEPDMRIMTVKNISDAPLNIDTDELMNRFTRGDDARNTEGSGLGLAIARDLAAVMGGRFRVSIDGDLFKCVLMMPTGA</sequence>
<keyword evidence="12" id="KW-0902">Two-component regulatory system</keyword>
<dbReference type="InterPro" id="IPR050398">
    <property type="entry name" value="HssS/ArlS-like"/>
</dbReference>
<keyword evidence="18" id="KW-1185">Reference proteome</keyword>
<dbReference type="InterPro" id="IPR003660">
    <property type="entry name" value="HAMP_dom"/>
</dbReference>
<keyword evidence="4" id="KW-1003">Cell membrane</keyword>
<evidence type="ECO:0000256" key="7">
    <source>
        <dbReference type="ARBA" id="ARBA00022692"/>
    </source>
</evidence>
<keyword evidence="11 14" id="KW-1133">Transmembrane helix</keyword>
<feature type="transmembrane region" description="Helical" evidence="14">
    <location>
        <begin position="64"/>
        <end position="83"/>
    </location>
</feature>
<dbReference type="SUPFAM" id="SSF55874">
    <property type="entry name" value="ATPase domain of HSP90 chaperone/DNA topoisomerase II/histidine kinase"/>
    <property type="match status" value="1"/>
</dbReference>
<dbReference type="GO" id="GO:0005524">
    <property type="term" value="F:ATP binding"/>
    <property type="evidence" value="ECO:0007669"/>
    <property type="project" value="UniProtKB-KW"/>
</dbReference>
<feature type="domain" description="Histidine kinase" evidence="15">
    <location>
        <begin position="323"/>
        <end position="542"/>
    </location>
</feature>
<evidence type="ECO:0000256" key="6">
    <source>
        <dbReference type="ARBA" id="ARBA00022679"/>
    </source>
</evidence>
<dbReference type="RefSeq" id="WP_075712508.1">
    <property type="nucleotide sequence ID" value="NZ_MJIE01000001.1"/>
</dbReference>
<proteinExistence type="predicted"/>
<evidence type="ECO:0000313" key="18">
    <source>
        <dbReference type="Proteomes" id="UP000187404"/>
    </source>
</evidence>
<dbReference type="PANTHER" id="PTHR45528:SF1">
    <property type="entry name" value="SENSOR HISTIDINE KINASE CPXA"/>
    <property type="match status" value="1"/>
</dbReference>
<evidence type="ECO:0000256" key="9">
    <source>
        <dbReference type="ARBA" id="ARBA00022777"/>
    </source>
</evidence>
<dbReference type="AlphaFoldDB" id="A0A1Q9JH90"/>
<evidence type="ECO:0000256" key="4">
    <source>
        <dbReference type="ARBA" id="ARBA00022475"/>
    </source>
</evidence>
<dbReference type="GO" id="GO:0005886">
    <property type="term" value="C:plasma membrane"/>
    <property type="evidence" value="ECO:0007669"/>
    <property type="project" value="UniProtKB-SubCell"/>
</dbReference>
<feature type="transmembrane region" description="Helical" evidence="14">
    <location>
        <begin position="12"/>
        <end position="35"/>
    </location>
</feature>
<evidence type="ECO:0000256" key="14">
    <source>
        <dbReference type="SAM" id="Phobius"/>
    </source>
</evidence>
<dbReference type="Pfam" id="PF00512">
    <property type="entry name" value="HisKA"/>
    <property type="match status" value="1"/>
</dbReference>
<evidence type="ECO:0000259" key="15">
    <source>
        <dbReference type="PROSITE" id="PS50109"/>
    </source>
</evidence>
<feature type="transmembrane region" description="Helical" evidence="14">
    <location>
        <begin position="170"/>
        <end position="192"/>
    </location>
</feature>
<dbReference type="Gene3D" id="1.10.287.130">
    <property type="match status" value="1"/>
</dbReference>
<dbReference type="EMBL" id="MJIE01000001">
    <property type="protein sequence ID" value="OLR55514.1"/>
    <property type="molecule type" value="Genomic_DNA"/>
</dbReference>
<dbReference type="InterPro" id="IPR036890">
    <property type="entry name" value="HATPase_C_sf"/>
</dbReference>
<dbReference type="EC" id="2.7.13.3" evidence="3"/>
<dbReference type="InterPro" id="IPR036097">
    <property type="entry name" value="HisK_dim/P_sf"/>
</dbReference>
<evidence type="ECO:0000313" key="17">
    <source>
        <dbReference type="EMBL" id="OLR55514.1"/>
    </source>
</evidence>
<gene>
    <name evidence="17" type="ORF">BHK98_05195</name>
</gene>
<keyword evidence="13 14" id="KW-0472">Membrane</keyword>
<dbReference type="PANTHER" id="PTHR45528">
    <property type="entry name" value="SENSOR HISTIDINE KINASE CPXA"/>
    <property type="match status" value="1"/>
</dbReference>
<keyword evidence="7 14" id="KW-0812">Transmembrane</keyword>
<dbReference type="SMART" id="SM00387">
    <property type="entry name" value="HATPase_c"/>
    <property type="match status" value="1"/>
</dbReference>
<evidence type="ECO:0000259" key="16">
    <source>
        <dbReference type="PROSITE" id="PS50885"/>
    </source>
</evidence>
<dbReference type="PROSITE" id="PS50885">
    <property type="entry name" value="HAMP"/>
    <property type="match status" value="1"/>
</dbReference>
<dbReference type="SUPFAM" id="SSF47384">
    <property type="entry name" value="Homodimeric domain of signal transducing histidine kinase"/>
    <property type="match status" value="1"/>
</dbReference>
<accession>A0A1Q9JH90</accession>
<evidence type="ECO:0000256" key="13">
    <source>
        <dbReference type="ARBA" id="ARBA00023136"/>
    </source>
</evidence>
<feature type="transmembrane region" description="Helical" evidence="14">
    <location>
        <begin position="229"/>
        <end position="255"/>
    </location>
</feature>
<evidence type="ECO:0000256" key="12">
    <source>
        <dbReference type="ARBA" id="ARBA00023012"/>
    </source>
</evidence>
<keyword evidence="9" id="KW-0418">Kinase</keyword>
<feature type="transmembrane region" description="Helical" evidence="14">
    <location>
        <begin position="199"/>
        <end position="217"/>
    </location>
</feature>